<organism evidence="1 2">
    <name type="scientific">Mucilaginibacter mali</name>
    <dbReference type="NCBI Taxonomy" id="2740462"/>
    <lineage>
        <taxon>Bacteria</taxon>
        <taxon>Pseudomonadati</taxon>
        <taxon>Bacteroidota</taxon>
        <taxon>Sphingobacteriia</taxon>
        <taxon>Sphingobacteriales</taxon>
        <taxon>Sphingobacteriaceae</taxon>
        <taxon>Mucilaginibacter</taxon>
    </lineage>
</organism>
<dbReference type="RefSeq" id="WP_173413849.1">
    <property type="nucleotide sequence ID" value="NZ_CP054139.1"/>
</dbReference>
<evidence type="ECO:0000313" key="2">
    <source>
        <dbReference type="Proteomes" id="UP000505355"/>
    </source>
</evidence>
<keyword evidence="2" id="KW-1185">Reference proteome</keyword>
<accession>A0A7D4TMH3</accession>
<evidence type="ECO:0000313" key="1">
    <source>
        <dbReference type="EMBL" id="QKJ29154.1"/>
    </source>
</evidence>
<reference evidence="1 2" key="1">
    <citation type="submission" date="2020-05" db="EMBL/GenBank/DDBJ databases">
        <title>Mucilaginibacter mali sp. nov.</title>
        <authorList>
            <person name="Kim H.S."/>
            <person name="Lee K.C."/>
            <person name="Suh M.K."/>
            <person name="Kim J.-S."/>
            <person name="Han K.-I."/>
            <person name="Eom M.K."/>
            <person name="Shin Y.K."/>
            <person name="Lee J.-S."/>
        </authorList>
    </citation>
    <scope>NUCLEOTIDE SEQUENCE [LARGE SCALE GENOMIC DNA]</scope>
    <source>
        <strain evidence="1 2">G2-14</strain>
    </source>
</reference>
<sequence>MKIITANRPWNIDKLFETLQSKLNPIFMEARQMDIQFDIERSGDDIKIGNPQYYDGYLFKITVQGNKLYIAKSEHYVDDVNQITLQSILETLQMDSLDGADITYISGE</sequence>
<dbReference type="AlphaFoldDB" id="A0A7D4TMH3"/>
<gene>
    <name evidence="1" type="ORF">HQ865_05105</name>
</gene>
<protein>
    <submittedName>
        <fullName evidence="1">Uncharacterized protein</fullName>
    </submittedName>
</protein>
<name>A0A7D4TMH3_9SPHI</name>
<dbReference type="EMBL" id="CP054139">
    <property type="protein sequence ID" value="QKJ29154.1"/>
    <property type="molecule type" value="Genomic_DNA"/>
</dbReference>
<proteinExistence type="predicted"/>
<dbReference type="KEGG" id="mmab:HQ865_05105"/>
<dbReference type="Proteomes" id="UP000505355">
    <property type="component" value="Chromosome"/>
</dbReference>